<dbReference type="Pfam" id="PF14592">
    <property type="entry name" value="Chondroitinas_B"/>
    <property type="match status" value="1"/>
</dbReference>
<keyword evidence="3" id="KW-0456">Lyase</keyword>
<proteinExistence type="predicted"/>
<dbReference type="Gene3D" id="2.160.20.10">
    <property type="entry name" value="Single-stranded right-handed beta-helix, Pectin lyase-like"/>
    <property type="match status" value="2"/>
</dbReference>
<feature type="compositionally biased region" description="Polar residues" evidence="1">
    <location>
        <begin position="205"/>
        <end position="216"/>
    </location>
</feature>
<evidence type="ECO:0000256" key="2">
    <source>
        <dbReference type="SAM" id="SignalP"/>
    </source>
</evidence>
<dbReference type="SUPFAM" id="SSF51126">
    <property type="entry name" value="Pectin lyase-like"/>
    <property type="match status" value="2"/>
</dbReference>
<keyword evidence="4" id="KW-1185">Reference proteome</keyword>
<accession>A0ABS7EMJ9</accession>
<organism evidence="3 4">
    <name type="scientific">Neiella holothuriorum</name>
    <dbReference type="NCBI Taxonomy" id="2870530"/>
    <lineage>
        <taxon>Bacteria</taxon>
        <taxon>Pseudomonadati</taxon>
        <taxon>Pseudomonadota</taxon>
        <taxon>Gammaproteobacteria</taxon>
        <taxon>Alteromonadales</taxon>
        <taxon>Echinimonadaceae</taxon>
        <taxon>Neiella</taxon>
    </lineage>
</organism>
<comment type="caution">
    <text evidence="3">The sequence shown here is derived from an EMBL/GenBank/DDBJ whole genome shotgun (WGS) entry which is preliminary data.</text>
</comment>
<gene>
    <name evidence="3" type="ORF">K0504_17795</name>
</gene>
<dbReference type="EMBL" id="JAHZSS010000032">
    <property type="protein sequence ID" value="MBW8192892.1"/>
    <property type="molecule type" value="Genomic_DNA"/>
</dbReference>
<feature type="region of interest" description="Disordered" evidence="1">
    <location>
        <begin position="196"/>
        <end position="216"/>
    </location>
</feature>
<protein>
    <submittedName>
        <fullName evidence="3">Alginate lyase</fullName>
    </submittedName>
</protein>
<dbReference type="InterPro" id="IPR012334">
    <property type="entry name" value="Pectin_lyas_fold"/>
</dbReference>
<reference evidence="3" key="1">
    <citation type="submission" date="2021-07" db="EMBL/GenBank/DDBJ databases">
        <title>Neiella marina sp. nov., isolated from the intestinal content of sea cucumber Apostichopus japonicus.</title>
        <authorList>
            <person name="Bai X."/>
        </authorList>
    </citation>
    <scope>NUCLEOTIDE SEQUENCE</scope>
    <source>
        <strain evidence="3">126</strain>
    </source>
</reference>
<dbReference type="GO" id="GO:0016829">
    <property type="term" value="F:lyase activity"/>
    <property type="evidence" value="ECO:0007669"/>
    <property type="project" value="UniProtKB-KW"/>
</dbReference>
<dbReference type="Proteomes" id="UP001166251">
    <property type="component" value="Unassembled WGS sequence"/>
</dbReference>
<feature type="signal peptide" evidence="2">
    <location>
        <begin position="1"/>
        <end position="22"/>
    </location>
</feature>
<evidence type="ECO:0000313" key="4">
    <source>
        <dbReference type="Proteomes" id="UP001166251"/>
    </source>
</evidence>
<dbReference type="CDD" id="cd14251">
    <property type="entry name" value="PL-6"/>
    <property type="match status" value="1"/>
</dbReference>
<feature type="chain" id="PRO_5047016587" evidence="2">
    <location>
        <begin position="23"/>
        <end position="766"/>
    </location>
</feature>
<keyword evidence="2" id="KW-0732">Signal</keyword>
<evidence type="ECO:0000256" key="1">
    <source>
        <dbReference type="SAM" id="MobiDB-lite"/>
    </source>
</evidence>
<dbReference type="RefSeq" id="WP_220105513.1">
    <property type="nucleotide sequence ID" value="NZ_JAHZSS010000032.1"/>
</dbReference>
<evidence type="ECO:0000313" key="3">
    <source>
        <dbReference type="EMBL" id="MBW8192892.1"/>
    </source>
</evidence>
<dbReference type="InterPro" id="IPR039513">
    <property type="entry name" value="PL-6"/>
</dbReference>
<sequence>MKKRLLTISALLLLSASNTLFAKDVYVSSESALQKAIKAAVAGDNLILKNGTYTDINIVFYGEGTEDKPITLKAETPGKVFIEGLSDLKLGGTYLNVDGLYFRNGYTPSSSVINFRIDEERIAFHSKVTNSVIDEFTQKDREARDWWVEFWGQHNELSHSYLAGKSNRGPTVKVQLGGNQHINNHHQIVNNHFGPRPRKGGPSAETMQLGSSSTSMTPSYTNIENNLFDRCNGEVEVISSKSNYNQFKNNVFFQSEGSLVLRHGNYATIDGNLFIGDGSNEFVGGIRVINTGHWITNNYFYKLTGEKFRAPIAVMNGIPKSPLNRYNQVTDVVVAYNSWVDSPTPWYFSVGSNVEQSDVLPKSEIRSARPTRTLFANNLIYNSAKAEQPIHAYDKVDGITFKANISNHANKSGIGEDGISQQKMTLAGQSDYLKAPTATLAKPYHGFDFDKIDTDLLGNKRANNNNIGAISNTAAISDKPFDESRFGPSWFEAEQPAAAPSTHKAATANELVQAIKAAQSGDTIELSAASYALSQSISIDKQVRITSANKNKPATLSFSASNTAFLMQPKGDLTLDSVTIQGNGKQHAFATLDKYMSKAYNLSIINAKIANFKHVLEVSMGSFADNIEVVNTRIENCQSGFMLNKETKNKGTYNAEYLVIKNSSFDRIDGAIVDFHRGGYDESTIGGILVFENNTVTNSGKARADKVLMKNHGIVNVTFEGNTFNNNPVDVIAILWGEKGQKPVGNTIKNSGKIKVVDNLKLDLLY</sequence>
<name>A0ABS7EMJ9_9GAMM</name>
<dbReference type="InterPro" id="IPR011050">
    <property type="entry name" value="Pectin_lyase_fold/virulence"/>
</dbReference>